<comment type="caution">
    <text evidence="2">The sequence shown here is derived from an EMBL/GenBank/DDBJ whole genome shotgun (WGS) entry which is preliminary data.</text>
</comment>
<proteinExistence type="predicted"/>
<keyword evidence="1" id="KW-0732">Signal</keyword>
<protein>
    <recommendedName>
        <fullName evidence="4">ShKT domain-containing protein</fullName>
    </recommendedName>
</protein>
<evidence type="ECO:0000313" key="3">
    <source>
        <dbReference type="Proteomes" id="UP001159428"/>
    </source>
</evidence>
<name>A0AAU9WIR6_9CNID</name>
<dbReference type="Proteomes" id="UP001159428">
    <property type="component" value="Unassembled WGS sequence"/>
</dbReference>
<accession>A0AAU9WIR6</accession>
<evidence type="ECO:0000256" key="1">
    <source>
        <dbReference type="SAM" id="SignalP"/>
    </source>
</evidence>
<sequence length="79" mass="9262">MMLLWYTLFTLLMFLPPAKSIQTGCRNRFWYCAYYSKCYQPWFQNACPMRCNKCSVKVDGSWSEWGKWSSCSKTCGGGK</sequence>
<feature type="signal peptide" evidence="1">
    <location>
        <begin position="1"/>
        <end position="20"/>
    </location>
</feature>
<dbReference type="SUPFAM" id="SSF82895">
    <property type="entry name" value="TSP-1 type 1 repeat"/>
    <property type="match status" value="1"/>
</dbReference>
<dbReference type="InterPro" id="IPR036383">
    <property type="entry name" value="TSP1_rpt_sf"/>
</dbReference>
<evidence type="ECO:0008006" key="4">
    <source>
        <dbReference type="Google" id="ProtNLM"/>
    </source>
</evidence>
<evidence type="ECO:0000313" key="2">
    <source>
        <dbReference type="EMBL" id="CAH3113080.1"/>
    </source>
</evidence>
<gene>
    <name evidence="2" type="ORF">PMEA_00004784</name>
</gene>
<dbReference type="Gene3D" id="2.20.100.10">
    <property type="entry name" value="Thrombospondin type-1 (TSP1) repeat"/>
    <property type="match status" value="1"/>
</dbReference>
<dbReference type="EMBL" id="CALNXJ010000013">
    <property type="protein sequence ID" value="CAH3113080.1"/>
    <property type="molecule type" value="Genomic_DNA"/>
</dbReference>
<keyword evidence="3" id="KW-1185">Reference proteome</keyword>
<dbReference type="InterPro" id="IPR000884">
    <property type="entry name" value="TSP1_rpt"/>
</dbReference>
<reference evidence="2 3" key="1">
    <citation type="submission" date="2022-05" db="EMBL/GenBank/DDBJ databases">
        <authorList>
            <consortium name="Genoscope - CEA"/>
            <person name="William W."/>
        </authorList>
    </citation>
    <scope>NUCLEOTIDE SEQUENCE [LARGE SCALE GENOMIC DNA]</scope>
</reference>
<organism evidence="2 3">
    <name type="scientific">Pocillopora meandrina</name>
    <dbReference type="NCBI Taxonomy" id="46732"/>
    <lineage>
        <taxon>Eukaryota</taxon>
        <taxon>Metazoa</taxon>
        <taxon>Cnidaria</taxon>
        <taxon>Anthozoa</taxon>
        <taxon>Hexacorallia</taxon>
        <taxon>Scleractinia</taxon>
        <taxon>Astrocoeniina</taxon>
        <taxon>Pocilloporidae</taxon>
        <taxon>Pocillopora</taxon>
    </lineage>
</organism>
<dbReference type="AlphaFoldDB" id="A0AAU9WIR6"/>
<dbReference type="PROSITE" id="PS50092">
    <property type="entry name" value="TSP1"/>
    <property type="match status" value="1"/>
</dbReference>
<feature type="non-terminal residue" evidence="2">
    <location>
        <position position="79"/>
    </location>
</feature>
<feature type="chain" id="PRO_5043784753" description="ShKT domain-containing protein" evidence="1">
    <location>
        <begin position="21"/>
        <end position="79"/>
    </location>
</feature>